<evidence type="ECO:0000313" key="2">
    <source>
        <dbReference type="EMBL" id="KAL3274469.1"/>
    </source>
</evidence>
<reference evidence="2 3" key="1">
    <citation type="journal article" date="2021" name="BMC Biol.">
        <title>Horizontally acquired antibacterial genes associated with adaptive radiation of ladybird beetles.</title>
        <authorList>
            <person name="Li H.S."/>
            <person name="Tang X.F."/>
            <person name="Huang Y.H."/>
            <person name="Xu Z.Y."/>
            <person name="Chen M.L."/>
            <person name="Du X.Y."/>
            <person name="Qiu B.Y."/>
            <person name="Chen P.T."/>
            <person name="Zhang W."/>
            <person name="Slipinski A."/>
            <person name="Escalona H.E."/>
            <person name="Waterhouse R.M."/>
            <person name="Zwick A."/>
            <person name="Pang H."/>
        </authorList>
    </citation>
    <scope>NUCLEOTIDE SEQUENCE [LARGE SCALE GENOMIC DNA]</scope>
    <source>
        <strain evidence="2">SYSU2018</strain>
    </source>
</reference>
<dbReference type="AlphaFoldDB" id="A0ABD2N7J8"/>
<dbReference type="EMBL" id="JABFTP020000062">
    <property type="protein sequence ID" value="KAL3274469.1"/>
    <property type="molecule type" value="Genomic_DNA"/>
</dbReference>
<evidence type="ECO:0000313" key="3">
    <source>
        <dbReference type="Proteomes" id="UP001516400"/>
    </source>
</evidence>
<protein>
    <submittedName>
        <fullName evidence="2">Uncharacterized protein</fullName>
    </submittedName>
</protein>
<proteinExistence type="predicted"/>
<dbReference type="Proteomes" id="UP001516400">
    <property type="component" value="Unassembled WGS sequence"/>
</dbReference>
<accession>A0ABD2N7J8</accession>
<gene>
    <name evidence="2" type="ORF">HHI36_015854</name>
</gene>
<sequence length="120" mass="12706">DYDVDLYIPGDFPVPAMTGCQIIEAIYRIDVTGITSGFGRNLDMVVAEIQMGHVDGSWPPTNEAGSSQYPSAPPQTSNGYPYPSATGDKVSKPLLGFDSVSANATAPPSYEDVTKGLPSY</sequence>
<feature type="region of interest" description="Disordered" evidence="1">
    <location>
        <begin position="100"/>
        <end position="120"/>
    </location>
</feature>
<feature type="compositionally biased region" description="Polar residues" evidence="1">
    <location>
        <begin position="59"/>
        <end position="79"/>
    </location>
</feature>
<comment type="caution">
    <text evidence="2">The sequence shown here is derived from an EMBL/GenBank/DDBJ whole genome shotgun (WGS) entry which is preliminary data.</text>
</comment>
<feature type="non-terminal residue" evidence="2">
    <location>
        <position position="1"/>
    </location>
</feature>
<feature type="region of interest" description="Disordered" evidence="1">
    <location>
        <begin position="55"/>
        <end position="87"/>
    </location>
</feature>
<organism evidence="2 3">
    <name type="scientific">Cryptolaemus montrouzieri</name>
    <dbReference type="NCBI Taxonomy" id="559131"/>
    <lineage>
        <taxon>Eukaryota</taxon>
        <taxon>Metazoa</taxon>
        <taxon>Ecdysozoa</taxon>
        <taxon>Arthropoda</taxon>
        <taxon>Hexapoda</taxon>
        <taxon>Insecta</taxon>
        <taxon>Pterygota</taxon>
        <taxon>Neoptera</taxon>
        <taxon>Endopterygota</taxon>
        <taxon>Coleoptera</taxon>
        <taxon>Polyphaga</taxon>
        <taxon>Cucujiformia</taxon>
        <taxon>Coccinelloidea</taxon>
        <taxon>Coccinellidae</taxon>
        <taxon>Scymninae</taxon>
        <taxon>Scymnini</taxon>
        <taxon>Cryptolaemus</taxon>
    </lineage>
</organism>
<evidence type="ECO:0000256" key="1">
    <source>
        <dbReference type="SAM" id="MobiDB-lite"/>
    </source>
</evidence>
<keyword evidence="3" id="KW-1185">Reference proteome</keyword>
<name>A0ABD2N7J8_9CUCU</name>